<dbReference type="HOGENOM" id="CLU_031365_0_1_7"/>
<feature type="transmembrane region" description="Helical" evidence="6">
    <location>
        <begin position="163"/>
        <end position="190"/>
    </location>
</feature>
<gene>
    <name evidence="7" type="ordered locus">Desti_3046</name>
</gene>
<protein>
    <submittedName>
        <fullName evidence="7">Amino acid/amide ABC transporter membrane protein 2, HAAT family</fullName>
    </submittedName>
</protein>
<keyword evidence="8" id="KW-1185">Reference proteome</keyword>
<feature type="transmembrane region" description="Helical" evidence="6">
    <location>
        <begin position="211"/>
        <end position="235"/>
    </location>
</feature>
<feature type="transmembrane region" description="Helical" evidence="6">
    <location>
        <begin position="32"/>
        <end position="50"/>
    </location>
</feature>
<dbReference type="GO" id="GO:0005886">
    <property type="term" value="C:plasma membrane"/>
    <property type="evidence" value="ECO:0007669"/>
    <property type="project" value="UniProtKB-SubCell"/>
</dbReference>
<reference evidence="8" key="1">
    <citation type="submission" date="2012-06" db="EMBL/GenBank/DDBJ databases">
        <title>Complete sequence of chromosome of Desulfomonile tiedjei DSM 6799.</title>
        <authorList>
            <person name="Lucas S."/>
            <person name="Copeland A."/>
            <person name="Lapidus A."/>
            <person name="Glavina del Rio T."/>
            <person name="Dalin E."/>
            <person name="Tice H."/>
            <person name="Bruce D."/>
            <person name="Goodwin L."/>
            <person name="Pitluck S."/>
            <person name="Peters L."/>
            <person name="Ovchinnikova G."/>
            <person name="Zeytun A."/>
            <person name="Lu M."/>
            <person name="Kyrpides N."/>
            <person name="Mavromatis K."/>
            <person name="Ivanova N."/>
            <person name="Brettin T."/>
            <person name="Detter J.C."/>
            <person name="Han C."/>
            <person name="Larimer F."/>
            <person name="Land M."/>
            <person name="Hauser L."/>
            <person name="Markowitz V."/>
            <person name="Cheng J.-F."/>
            <person name="Hugenholtz P."/>
            <person name="Woyke T."/>
            <person name="Wu D."/>
            <person name="Spring S."/>
            <person name="Schroeder M."/>
            <person name="Brambilla E."/>
            <person name="Klenk H.-P."/>
            <person name="Eisen J.A."/>
        </authorList>
    </citation>
    <scope>NUCLEOTIDE SEQUENCE [LARGE SCALE GENOMIC DNA]</scope>
    <source>
        <strain evidence="8">ATCC 49306 / DSM 6799 / DCB-1</strain>
    </source>
</reference>
<evidence type="ECO:0000256" key="3">
    <source>
        <dbReference type="ARBA" id="ARBA00022692"/>
    </source>
</evidence>
<dbReference type="Proteomes" id="UP000006055">
    <property type="component" value="Chromosome"/>
</dbReference>
<feature type="transmembrane region" description="Helical" evidence="6">
    <location>
        <begin position="57"/>
        <end position="76"/>
    </location>
</feature>
<evidence type="ECO:0000256" key="5">
    <source>
        <dbReference type="ARBA" id="ARBA00023136"/>
    </source>
</evidence>
<feature type="transmembrane region" description="Helical" evidence="6">
    <location>
        <begin position="82"/>
        <end position="103"/>
    </location>
</feature>
<name>I4C819_DESTA</name>
<feature type="transmembrane region" description="Helical" evidence="6">
    <location>
        <begin position="241"/>
        <end position="269"/>
    </location>
</feature>
<dbReference type="OrthoDB" id="9780757at2"/>
<evidence type="ECO:0000313" key="7">
    <source>
        <dbReference type="EMBL" id="AFM25710.1"/>
    </source>
</evidence>
<dbReference type="PANTHER" id="PTHR30482">
    <property type="entry name" value="HIGH-AFFINITY BRANCHED-CHAIN AMINO ACID TRANSPORT SYSTEM PERMEASE"/>
    <property type="match status" value="1"/>
</dbReference>
<dbReference type="GO" id="GO:0015658">
    <property type="term" value="F:branched-chain amino acid transmembrane transporter activity"/>
    <property type="evidence" value="ECO:0007669"/>
    <property type="project" value="InterPro"/>
</dbReference>
<comment type="subcellular location">
    <subcellularLocation>
        <location evidence="1">Cell membrane</location>
        <topology evidence="1">Multi-pass membrane protein</topology>
    </subcellularLocation>
</comment>
<evidence type="ECO:0000256" key="1">
    <source>
        <dbReference type="ARBA" id="ARBA00004651"/>
    </source>
</evidence>
<dbReference type="InterPro" id="IPR001851">
    <property type="entry name" value="ABC_transp_permease"/>
</dbReference>
<keyword evidence="2" id="KW-1003">Cell membrane</keyword>
<feature type="transmembrane region" description="Helical" evidence="6">
    <location>
        <begin position="7"/>
        <end position="26"/>
    </location>
</feature>
<organism evidence="7 8">
    <name type="scientific">Desulfomonile tiedjei (strain ATCC 49306 / DSM 6799 / DCB-1)</name>
    <dbReference type="NCBI Taxonomy" id="706587"/>
    <lineage>
        <taxon>Bacteria</taxon>
        <taxon>Pseudomonadati</taxon>
        <taxon>Thermodesulfobacteriota</taxon>
        <taxon>Desulfomonilia</taxon>
        <taxon>Desulfomonilales</taxon>
        <taxon>Desulfomonilaceae</taxon>
        <taxon>Desulfomonile</taxon>
    </lineage>
</organism>
<dbReference type="eggNOG" id="COG4177">
    <property type="taxonomic scope" value="Bacteria"/>
</dbReference>
<dbReference type="KEGG" id="dti:Desti_3046"/>
<dbReference type="CDD" id="cd06581">
    <property type="entry name" value="TM_PBP1_LivM_like"/>
    <property type="match status" value="1"/>
</dbReference>
<feature type="transmembrane region" description="Helical" evidence="6">
    <location>
        <begin position="281"/>
        <end position="299"/>
    </location>
</feature>
<evidence type="ECO:0000313" key="8">
    <source>
        <dbReference type="Proteomes" id="UP000006055"/>
    </source>
</evidence>
<evidence type="ECO:0000256" key="4">
    <source>
        <dbReference type="ARBA" id="ARBA00022989"/>
    </source>
</evidence>
<dbReference type="EMBL" id="CP003360">
    <property type="protein sequence ID" value="AFM25710.1"/>
    <property type="molecule type" value="Genomic_DNA"/>
</dbReference>
<feature type="transmembrane region" description="Helical" evidence="6">
    <location>
        <begin position="110"/>
        <end position="133"/>
    </location>
</feature>
<dbReference type="STRING" id="706587.Desti_3046"/>
<accession>I4C819</accession>
<sequence length="313" mass="34243">MQREWVLRYFALGFLVLLGLLGAVLPPGARSLVIQIMIFSIFAMGYDVCLGYTAQCSLGHALFFGAGAYGCVLSLMHLKVGIVVSLGIGVVTGLVMGILLGLICVRLSEAYFVIVTAIIAAVFHLLAMDLVWLTGGDDGLSISLPPIKLGFAEISLYKPIANYYFILFFLALSYFVLARILHAPLGKIFVSIRENPKRAQFLGYNVTRYKLIAFVLSGMFAALAGALYSLTLRYASADYLGFYWCVLPVVWCLVGGLGTLVGPWIGVALMSLFQYYVSAWFTYYLLLFGVLILIILAVSRRGILGYVASKGER</sequence>
<keyword evidence="4 6" id="KW-1133">Transmembrane helix</keyword>
<proteinExistence type="predicted"/>
<keyword evidence="3 6" id="KW-0812">Transmembrane</keyword>
<dbReference type="Pfam" id="PF02653">
    <property type="entry name" value="BPD_transp_2"/>
    <property type="match status" value="1"/>
</dbReference>
<dbReference type="PANTHER" id="PTHR30482:SF17">
    <property type="entry name" value="ABC TRANSPORTER ATP-BINDING PROTEIN"/>
    <property type="match status" value="1"/>
</dbReference>
<dbReference type="AlphaFoldDB" id="I4C819"/>
<evidence type="ECO:0000256" key="6">
    <source>
        <dbReference type="SAM" id="Phobius"/>
    </source>
</evidence>
<dbReference type="InterPro" id="IPR043428">
    <property type="entry name" value="LivM-like"/>
</dbReference>
<evidence type="ECO:0000256" key="2">
    <source>
        <dbReference type="ARBA" id="ARBA00022475"/>
    </source>
</evidence>
<dbReference type="RefSeq" id="WP_014810847.1">
    <property type="nucleotide sequence ID" value="NC_018025.1"/>
</dbReference>
<keyword evidence="5 6" id="KW-0472">Membrane</keyword>